<proteinExistence type="predicted"/>
<keyword evidence="2" id="KW-0808">Transferase</keyword>
<keyword evidence="1" id="KW-1133">Transmembrane helix</keyword>
<organism evidence="2 3">
    <name type="scientific">Streptomyces kanasensis</name>
    <dbReference type="NCBI Taxonomy" id="936756"/>
    <lineage>
        <taxon>Bacteria</taxon>
        <taxon>Bacillati</taxon>
        <taxon>Actinomycetota</taxon>
        <taxon>Actinomycetes</taxon>
        <taxon>Kitasatosporales</taxon>
        <taxon>Streptomycetaceae</taxon>
        <taxon>Streptomyces</taxon>
    </lineage>
</organism>
<evidence type="ECO:0000313" key="2">
    <source>
        <dbReference type="EMBL" id="KUH38916.1"/>
    </source>
</evidence>
<evidence type="ECO:0000313" key="3">
    <source>
        <dbReference type="Proteomes" id="UP000054011"/>
    </source>
</evidence>
<accession>A0A124ECW3</accession>
<reference evidence="2 3" key="1">
    <citation type="submission" date="2015-11" db="EMBL/GenBank/DDBJ databases">
        <title>Genome-wide analysis reveals the secondary metabolome in Streptomyces kanasensis ZX01.</title>
        <authorList>
            <person name="Zhang G."/>
            <person name="Han L."/>
            <person name="Feng J."/>
            <person name="Zhang X."/>
        </authorList>
    </citation>
    <scope>NUCLEOTIDE SEQUENCE [LARGE SCALE GENOMIC DNA]</scope>
    <source>
        <strain evidence="2 3">ZX01</strain>
    </source>
</reference>
<evidence type="ECO:0000256" key="1">
    <source>
        <dbReference type="SAM" id="Phobius"/>
    </source>
</evidence>
<protein>
    <submittedName>
        <fullName evidence="2">Amidotransferase</fullName>
    </submittedName>
</protein>
<dbReference type="EMBL" id="LNSV01000019">
    <property type="protein sequence ID" value="KUH38916.1"/>
    <property type="molecule type" value="Genomic_DNA"/>
</dbReference>
<feature type="transmembrane region" description="Helical" evidence="1">
    <location>
        <begin position="31"/>
        <end position="50"/>
    </location>
</feature>
<keyword evidence="3" id="KW-1185">Reference proteome</keyword>
<keyword evidence="1" id="KW-0812">Transmembrane</keyword>
<dbReference type="AlphaFoldDB" id="A0A124ECW3"/>
<dbReference type="STRING" id="936756.ATE80_10180"/>
<gene>
    <name evidence="2" type="ORF">ATE80_10180</name>
</gene>
<dbReference type="RefSeq" id="WP_058941847.1">
    <property type="nucleotide sequence ID" value="NZ_JBIBSF010000006.1"/>
</dbReference>
<name>A0A124ECW3_9ACTN</name>
<dbReference type="GO" id="GO:0016740">
    <property type="term" value="F:transferase activity"/>
    <property type="evidence" value="ECO:0007669"/>
    <property type="project" value="UniProtKB-KW"/>
</dbReference>
<comment type="caution">
    <text evidence="2">The sequence shown here is derived from an EMBL/GenBank/DDBJ whole genome shotgun (WGS) entry which is preliminary data.</text>
</comment>
<keyword evidence="1" id="KW-0472">Membrane</keyword>
<dbReference type="Proteomes" id="UP000054011">
    <property type="component" value="Unassembled WGS sequence"/>
</dbReference>
<sequence>MTGLSTILIVVGLFLAGGVYSFSKQRMPKGLIVLLAVASAMCLAAGVLRIQGIWE</sequence>